<evidence type="ECO:0000313" key="3">
    <source>
        <dbReference type="Proteomes" id="UP000623687"/>
    </source>
</evidence>
<dbReference type="OrthoDB" id="5125733at2759"/>
<proteinExistence type="predicted"/>
<evidence type="ECO:0000256" key="1">
    <source>
        <dbReference type="SAM" id="MobiDB-lite"/>
    </source>
</evidence>
<dbReference type="RefSeq" id="XP_036627115.1">
    <property type="nucleotide sequence ID" value="XM_036781260.1"/>
</dbReference>
<dbReference type="VEuPathDB" id="FungiDB:PC9H_011778"/>
<gene>
    <name evidence="2" type="ORF">PC9H_011778</name>
</gene>
<keyword evidence="3" id="KW-1185">Reference proteome</keyword>
<dbReference type="Proteomes" id="UP000623687">
    <property type="component" value="Unassembled WGS sequence"/>
</dbReference>
<feature type="region of interest" description="Disordered" evidence="1">
    <location>
        <begin position="145"/>
        <end position="167"/>
    </location>
</feature>
<reference evidence="2" key="1">
    <citation type="submission" date="2019-07" db="EMBL/GenBank/DDBJ databases">
        <authorList>
            <person name="Palmer J.M."/>
        </authorList>
    </citation>
    <scope>NUCLEOTIDE SEQUENCE</scope>
    <source>
        <strain evidence="2">PC9</strain>
    </source>
</reference>
<organism evidence="2 3">
    <name type="scientific">Pleurotus ostreatus</name>
    <name type="common">Oyster mushroom</name>
    <name type="synonym">White-rot fungus</name>
    <dbReference type="NCBI Taxonomy" id="5322"/>
    <lineage>
        <taxon>Eukaryota</taxon>
        <taxon>Fungi</taxon>
        <taxon>Dikarya</taxon>
        <taxon>Basidiomycota</taxon>
        <taxon>Agaricomycotina</taxon>
        <taxon>Agaricomycetes</taxon>
        <taxon>Agaricomycetidae</taxon>
        <taxon>Agaricales</taxon>
        <taxon>Pleurotineae</taxon>
        <taxon>Pleurotaceae</taxon>
        <taxon>Pleurotus</taxon>
    </lineage>
</organism>
<accession>A0A8H7DQV8</accession>
<name>A0A8H7DQV8_PLEOS</name>
<sequence>MDHVDLRYASVISQYTQRELTNETGTINAVSALTNAFTKAFKLGSVPSKAFRFGMALADLNHALLWQPAQNVLLTRRNILGQAPSPSWSWAGWRAPVEHRVPWSTVLGHPIVVESLIRAWYICEHGALAQLDVRPIAGVGFPEEGSRRRYVPPSERTDPEQAPHASEGALVFRTTAATFKAQRINGVQVNEDARYEVFAILPAAGRIYLPRSTRSPLDLRLITLPRCNAVAGLYDTQVYGDTYSGGCFLNVMAVQESEQRKLERMGIGIIFEQARIEANPAEEQVCLG</sequence>
<evidence type="ECO:0000313" key="2">
    <source>
        <dbReference type="EMBL" id="KAF7421257.1"/>
    </source>
</evidence>
<protein>
    <submittedName>
        <fullName evidence="2">Uncharacterized protein</fullName>
    </submittedName>
</protein>
<dbReference type="PANTHER" id="PTHR33112">
    <property type="entry name" value="DOMAIN PROTEIN, PUTATIVE-RELATED"/>
    <property type="match status" value="1"/>
</dbReference>
<dbReference type="EMBL" id="JACETU010000009">
    <property type="protein sequence ID" value="KAF7421257.1"/>
    <property type="molecule type" value="Genomic_DNA"/>
</dbReference>
<dbReference type="AlphaFoldDB" id="A0A8H7DQV8"/>
<comment type="caution">
    <text evidence="2">The sequence shown here is derived from an EMBL/GenBank/DDBJ whole genome shotgun (WGS) entry which is preliminary data.</text>
</comment>
<dbReference type="GeneID" id="59381596"/>
<dbReference type="PANTHER" id="PTHR33112:SF12">
    <property type="entry name" value="HETEROKARYON INCOMPATIBILITY DOMAIN-CONTAINING PROTEIN"/>
    <property type="match status" value="1"/>
</dbReference>